<gene>
    <name evidence="2" type="ORF">GFB47_14035</name>
</gene>
<dbReference type="Pfam" id="PF01370">
    <property type="entry name" value="Epimerase"/>
    <property type="match status" value="1"/>
</dbReference>
<dbReference type="Gene3D" id="3.40.50.720">
    <property type="entry name" value="NAD(P)-binding Rossmann-like Domain"/>
    <property type="match status" value="1"/>
</dbReference>
<feature type="domain" description="NAD-dependent epimerase/dehydratase" evidence="1">
    <location>
        <begin position="108"/>
        <end position="224"/>
    </location>
</feature>
<proteinExistence type="predicted"/>
<name>A0A5Q0TJK8_9VIBR</name>
<organism evidence="2 3">
    <name type="scientific">Vibrio algicola</name>
    <dbReference type="NCBI Taxonomy" id="2662262"/>
    <lineage>
        <taxon>Bacteria</taxon>
        <taxon>Pseudomonadati</taxon>
        <taxon>Pseudomonadota</taxon>
        <taxon>Gammaproteobacteria</taxon>
        <taxon>Vibrionales</taxon>
        <taxon>Vibrionaceae</taxon>
        <taxon>Vibrio</taxon>
    </lineage>
</organism>
<dbReference type="EMBL" id="CP045700">
    <property type="protein sequence ID" value="QGA66536.1"/>
    <property type="molecule type" value="Genomic_DNA"/>
</dbReference>
<dbReference type="AlphaFoldDB" id="A0A5Q0TJK8"/>
<evidence type="ECO:0000259" key="1">
    <source>
        <dbReference type="Pfam" id="PF01370"/>
    </source>
</evidence>
<keyword evidence="3" id="KW-1185">Reference proteome</keyword>
<accession>A0A5Q0TJK8</accession>
<dbReference type="RefSeq" id="WP_153448669.1">
    <property type="nucleotide sequence ID" value="NZ_CP045700.1"/>
</dbReference>
<dbReference type="GO" id="GO:0004029">
    <property type="term" value="F:aldehyde dehydrogenase (NAD+) activity"/>
    <property type="evidence" value="ECO:0007669"/>
    <property type="project" value="TreeGrafter"/>
</dbReference>
<dbReference type="Proteomes" id="UP000348942">
    <property type="component" value="Chromosome 2"/>
</dbReference>
<reference evidence="2 3" key="1">
    <citation type="submission" date="2019-10" db="EMBL/GenBank/DDBJ databases">
        <title>Vibrio sp. nov., isolated from Coralline algae surface.</title>
        <authorList>
            <person name="Geng Y."/>
            <person name="Zhang X."/>
        </authorList>
    </citation>
    <scope>NUCLEOTIDE SEQUENCE [LARGE SCALE GENOMIC DNA]</scope>
    <source>
        <strain evidence="2 3">SM1977</strain>
    </source>
</reference>
<dbReference type="PANTHER" id="PTHR48079">
    <property type="entry name" value="PROTEIN YEEZ"/>
    <property type="match status" value="1"/>
</dbReference>
<dbReference type="InterPro" id="IPR036291">
    <property type="entry name" value="NAD(P)-bd_dom_sf"/>
</dbReference>
<evidence type="ECO:0000313" key="2">
    <source>
        <dbReference type="EMBL" id="QGA66536.1"/>
    </source>
</evidence>
<evidence type="ECO:0000313" key="3">
    <source>
        <dbReference type="Proteomes" id="UP000348942"/>
    </source>
</evidence>
<sequence>MDKNISICGCGWLGLALAKSLVSDGYCVYGSKQNLDEVVGLKEYGIHGVQLQLPLIDHSNNNLSNQIGHDNNDKYTKLNAFFSSDVLFINLPPRRKPNSAQQFKHNVMQVSEQAKLHCIKKVIFISTTSVYADCHGEITEDTPTKPNTDSGQAHVWLENELRQQWQDNLVVLRLSGLIGPDRHPAKHIVKRYLSSQEALDNGLTPVNLIHQHDIICAIQSILQHWPERKVLHLSAHSHPTRADYYQAMAQHLGLTQPEFVSNGENNKWINAEQSYQALRLTLKYGDLMAFKPYE</sequence>
<dbReference type="SUPFAM" id="SSF51735">
    <property type="entry name" value="NAD(P)-binding Rossmann-fold domains"/>
    <property type="match status" value="1"/>
</dbReference>
<dbReference type="PANTHER" id="PTHR48079:SF6">
    <property type="entry name" value="NAD(P)-BINDING DOMAIN-CONTAINING PROTEIN-RELATED"/>
    <property type="match status" value="1"/>
</dbReference>
<dbReference type="InterPro" id="IPR001509">
    <property type="entry name" value="Epimerase_deHydtase"/>
</dbReference>
<dbReference type="GO" id="GO:0005737">
    <property type="term" value="C:cytoplasm"/>
    <property type="evidence" value="ECO:0007669"/>
    <property type="project" value="TreeGrafter"/>
</dbReference>
<dbReference type="InterPro" id="IPR051783">
    <property type="entry name" value="NAD(P)-dependent_oxidoreduct"/>
</dbReference>
<protein>
    <submittedName>
        <fullName evidence="2">NAD-dependent epimerase/dehydratase family protein</fullName>
    </submittedName>
</protein>